<accession>A0A5B0QFU5</accession>
<reference evidence="1 2" key="1">
    <citation type="submission" date="2019-05" db="EMBL/GenBank/DDBJ databases">
        <title>Emergence of the Ug99 lineage of the wheat stem rust pathogen through somatic hybridization.</title>
        <authorList>
            <person name="Li F."/>
            <person name="Upadhyaya N.M."/>
            <person name="Sperschneider J."/>
            <person name="Matny O."/>
            <person name="Nguyen-Phuc H."/>
            <person name="Mago R."/>
            <person name="Raley C."/>
            <person name="Miller M.E."/>
            <person name="Silverstein K.A.T."/>
            <person name="Henningsen E."/>
            <person name="Hirsch C.D."/>
            <person name="Visser B."/>
            <person name="Pretorius Z.A."/>
            <person name="Steffenson B.J."/>
            <person name="Schwessinger B."/>
            <person name="Dodds P.N."/>
            <person name="Figueroa M."/>
        </authorList>
    </citation>
    <scope>NUCLEOTIDE SEQUENCE [LARGE SCALE GENOMIC DNA]</scope>
    <source>
        <strain evidence="1">21-0</strain>
    </source>
</reference>
<keyword evidence="2" id="KW-1185">Reference proteome</keyword>
<comment type="caution">
    <text evidence="1">The sequence shown here is derived from an EMBL/GenBank/DDBJ whole genome shotgun (WGS) entry which is preliminary data.</text>
</comment>
<protein>
    <submittedName>
        <fullName evidence="1">Uncharacterized protein</fullName>
    </submittedName>
</protein>
<sequence>MIQSKRAQPISYSDKNNDIETYRMHEAGRRRMKNVIETGPSQEAVRLARLESNHVGSINIARLLSVASCYEEIGNSKGYHNVPESKSGLDGQAQKRPRRISCGSSAIVRRKSEEKEGTSTSVLAKRRRLDRGGCPLKPWVKLNHPWLSILGPSELIGQQAVPLCKGTNVEPVALDASLMQDNRIPSALDFNAVFKSNLLHGLAQLALTCVVIPNTDFKPLTPMIPQVLYRTSNFTIGFSLTDRLLDQVLKRIRLRDVCILGSSIGLATTLSRTLST</sequence>
<proteinExistence type="predicted"/>
<dbReference type="EMBL" id="VSWC01000016">
    <property type="protein sequence ID" value="KAA1111979.1"/>
    <property type="molecule type" value="Genomic_DNA"/>
</dbReference>
<dbReference type="AlphaFoldDB" id="A0A5B0QFU5"/>
<gene>
    <name evidence="1" type="ORF">PGT21_018266</name>
</gene>
<organism evidence="1 2">
    <name type="scientific">Puccinia graminis f. sp. tritici</name>
    <dbReference type="NCBI Taxonomy" id="56615"/>
    <lineage>
        <taxon>Eukaryota</taxon>
        <taxon>Fungi</taxon>
        <taxon>Dikarya</taxon>
        <taxon>Basidiomycota</taxon>
        <taxon>Pucciniomycotina</taxon>
        <taxon>Pucciniomycetes</taxon>
        <taxon>Pucciniales</taxon>
        <taxon>Pucciniaceae</taxon>
        <taxon>Puccinia</taxon>
    </lineage>
</organism>
<evidence type="ECO:0000313" key="2">
    <source>
        <dbReference type="Proteomes" id="UP000324748"/>
    </source>
</evidence>
<dbReference type="Proteomes" id="UP000324748">
    <property type="component" value="Unassembled WGS sequence"/>
</dbReference>
<evidence type="ECO:0000313" key="1">
    <source>
        <dbReference type="EMBL" id="KAA1111979.1"/>
    </source>
</evidence>
<name>A0A5B0QFU5_PUCGR</name>